<dbReference type="EMBL" id="WKJL01000028">
    <property type="protein sequence ID" value="MRW87515.1"/>
    <property type="molecule type" value="Genomic_DNA"/>
</dbReference>
<comment type="caution">
    <text evidence="1">The sequence shown here is derived from an EMBL/GenBank/DDBJ whole genome shotgun (WGS) entry which is preliminary data.</text>
</comment>
<name>A0A844DB47_9BURK</name>
<sequence>MTRTSDPGQDFPPSAYAICNLLLLMPHLPLTTESEVDYGAADPALLVQLADAGDAALLIIHIGTAAVGRLLARAATDPFGEEELADVVESLGWLVAELNDLATVAHKISGRCRQLTYDYAPEIASSLPLAKP</sequence>
<evidence type="ECO:0000313" key="2">
    <source>
        <dbReference type="Proteomes" id="UP000439986"/>
    </source>
</evidence>
<dbReference type="AlphaFoldDB" id="A0A844DB47"/>
<keyword evidence="2" id="KW-1185">Reference proteome</keyword>
<dbReference type="RefSeq" id="WP_154360756.1">
    <property type="nucleotide sequence ID" value="NZ_WKJL01000028.1"/>
</dbReference>
<organism evidence="1 2">
    <name type="scientific">Duganella aquatilis</name>
    <dbReference type="NCBI Taxonomy" id="2666082"/>
    <lineage>
        <taxon>Bacteria</taxon>
        <taxon>Pseudomonadati</taxon>
        <taxon>Pseudomonadota</taxon>
        <taxon>Betaproteobacteria</taxon>
        <taxon>Burkholderiales</taxon>
        <taxon>Oxalobacteraceae</taxon>
        <taxon>Telluria group</taxon>
        <taxon>Duganella</taxon>
    </lineage>
</organism>
<gene>
    <name evidence="1" type="ORF">GJ698_25930</name>
</gene>
<dbReference type="Proteomes" id="UP000439986">
    <property type="component" value="Unassembled WGS sequence"/>
</dbReference>
<evidence type="ECO:0000313" key="1">
    <source>
        <dbReference type="EMBL" id="MRW87515.1"/>
    </source>
</evidence>
<proteinExistence type="predicted"/>
<protein>
    <submittedName>
        <fullName evidence="1">Uncharacterized protein</fullName>
    </submittedName>
</protein>
<reference evidence="1 2" key="1">
    <citation type="submission" date="2019-11" db="EMBL/GenBank/DDBJ databases">
        <title>Novel species isolated from a subtropical stream in China.</title>
        <authorList>
            <person name="Lu H."/>
        </authorList>
    </citation>
    <scope>NUCLEOTIDE SEQUENCE [LARGE SCALE GENOMIC DNA]</scope>
    <source>
        <strain evidence="1 2">FT26W</strain>
    </source>
</reference>
<accession>A0A844DB47</accession>